<dbReference type="InterPro" id="IPR023346">
    <property type="entry name" value="Lysozyme-like_dom_sf"/>
</dbReference>
<keyword evidence="16" id="KW-0735">Signal-anchor</keyword>
<dbReference type="PATRIC" id="fig|573060.9.peg.2894"/>
<dbReference type="GO" id="GO:0006508">
    <property type="term" value="P:proteolysis"/>
    <property type="evidence" value="ECO:0007669"/>
    <property type="project" value="UniProtKB-KW"/>
</dbReference>
<keyword evidence="22" id="KW-0961">Cell wall biogenesis/degradation</keyword>
<dbReference type="RefSeq" id="WP_005796521.1">
    <property type="nucleotide sequence ID" value="NZ_ACQT01000068.1"/>
</dbReference>
<dbReference type="InterPro" id="IPR001264">
    <property type="entry name" value="Glyco_trans_51"/>
</dbReference>
<evidence type="ECO:0000256" key="20">
    <source>
        <dbReference type="ARBA" id="ARBA00023251"/>
    </source>
</evidence>
<evidence type="ECO:0000256" key="15">
    <source>
        <dbReference type="ARBA" id="ARBA00022960"/>
    </source>
</evidence>
<evidence type="ECO:0000256" key="16">
    <source>
        <dbReference type="ARBA" id="ARBA00022968"/>
    </source>
</evidence>
<dbReference type="PANTHER" id="PTHR32282">
    <property type="entry name" value="BINDING PROTEIN TRANSPEPTIDASE, PUTATIVE-RELATED"/>
    <property type="match status" value="1"/>
</dbReference>
<evidence type="ECO:0000256" key="23">
    <source>
        <dbReference type="ARBA" id="ARBA00034000"/>
    </source>
</evidence>
<evidence type="ECO:0000256" key="10">
    <source>
        <dbReference type="ARBA" id="ARBA00022670"/>
    </source>
</evidence>
<evidence type="ECO:0000256" key="4">
    <source>
        <dbReference type="ARBA" id="ARBA00007739"/>
    </source>
</evidence>
<dbReference type="InterPro" id="IPR012338">
    <property type="entry name" value="Beta-lactam/transpept-like"/>
</dbReference>
<feature type="domain" description="Penicillin-binding protein transpeptidase" evidence="28">
    <location>
        <begin position="433"/>
        <end position="697"/>
    </location>
</feature>
<keyword evidence="21" id="KW-0511">Multifunctional enzyme</keyword>
<dbReference type="EC" id="3.4.16.4" evidence="5"/>
<comment type="catalytic activity">
    <reaction evidence="25">
        <text>[GlcNAc-(1-&gt;4)-Mur2Ac(oyl-L-Ala-gamma-D-Glu-L-Lys-D-Ala-D-Ala)](n)-di-trans,octa-cis-undecaprenyl diphosphate + beta-D-GlcNAc-(1-&gt;4)-Mur2Ac(oyl-L-Ala-gamma-D-Glu-L-Lys-D-Ala-D-Ala)-di-trans,octa-cis-undecaprenyl diphosphate = [GlcNAc-(1-&gt;4)-Mur2Ac(oyl-L-Ala-gamma-D-Glu-L-Lys-D-Ala-D-Ala)](n+1)-di-trans,octa-cis-undecaprenyl diphosphate + di-trans,octa-cis-undecaprenyl diphosphate + H(+)</text>
        <dbReference type="Rhea" id="RHEA:23708"/>
        <dbReference type="Rhea" id="RHEA-COMP:9602"/>
        <dbReference type="Rhea" id="RHEA-COMP:9603"/>
        <dbReference type="ChEBI" id="CHEBI:15378"/>
        <dbReference type="ChEBI" id="CHEBI:58405"/>
        <dbReference type="ChEBI" id="CHEBI:60033"/>
        <dbReference type="ChEBI" id="CHEBI:78435"/>
        <dbReference type="EC" id="2.4.99.28"/>
    </reaction>
</comment>
<protein>
    <recommendedName>
        <fullName evidence="6">Penicillin-binding protein 1A</fullName>
        <ecNumber evidence="24">2.4.99.28</ecNumber>
        <ecNumber evidence="5">3.4.16.4</ecNumber>
    </recommendedName>
</protein>
<dbReference type="Pfam" id="PF00912">
    <property type="entry name" value="Transgly"/>
    <property type="match status" value="1"/>
</dbReference>
<sequence>MNSNTPPAKSRSILPFLASLVIGLSVCAAVGATYGLYVLWQNLPAIVHLADYDPKLPMRIYAKDGSLLAEYGEERREFVPIEHIPQKMRQALLAIEDAQFYEHGAVDFSGLARSALRNLMAGEHAQGGSTITMQVARVFFLSREKTYSRKIREILLAYKLESIYSKDKILELYMNQVYLGERAYGFAAAASIYFDKTLDQLSVAEAAMLAGLPKAPSAYNPVANRERAVVRQQHILHRMRELGYLDEHTHAAARTEVLVLRPRSHSVVPSAAYAVEQARQMMVAQFGDDAYSMGLDVKTTISLPEQQAASHALRRGLVDAQGMRGYAGPEGHVRVPIHAGDLPAIRTALAPYRDSGALRAAIVLEASGTAGIVAALRDGTQIQIPHKTLTASASRALMPDAPARTRIGSGAVVRVVADTQQRWRLSQLPKMEGALVSIDAESGEILALTGGFDFRFNNFDHAVQAVRQPGSTFKPFVFSAALEKGYFPGTLVDDTQRVVTPSARGQKAWSPRNYGNNYEGFISARRGLVRSKNVVAVNLMQAAGADYVQQFASRFGFLPELNPPGLPLALGAGAITPLQLTQAYAVFANGGALVEPRLVSKVSERNGHVLYEASTKSPRRQAISERNAYVMDSMLRDVVRHGTGRRAAQLGRKDLAGKTGTSNDARDVWFAGYSSGIASVVWVGYDQPRSLGNATGGLLALPVWSDYMKVAIADRPEVERSEPENLARMDGDFVYAEYLAQSCVDDQNPFVQGPFECQRIVGTPQTSDFPAKDV</sequence>
<dbReference type="PANTHER" id="PTHR32282:SF27">
    <property type="entry name" value="PENICILLIN-BINDING PROTEIN 1A"/>
    <property type="match status" value="1"/>
</dbReference>
<evidence type="ECO:0000256" key="17">
    <source>
        <dbReference type="ARBA" id="ARBA00022984"/>
    </source>
</evidence>
<dbReference type="SUPFAM" id="SSF56601">
    <property type="entry name" value="beta-lactamase/transpeptidase-like"/>
    <property type="match status" value="1"/>
</dbReference>
<evidence type="ECO:0000256" key="3">
    <source>
        <dbReference type="ARBA" id="ARBA00007090"/>
    </source>
</evidence>
<keyword evidence="11 31" id="KW-0328">Glycosyltransferase</keyword>
<dbReference type="GO" id="GO:0008360">
    <property type="term" value="P:regulation of cell shape"/>
    <property type="evidence" value="ECO:0007669"/>
    <property type="project" value="UniProtKB-KW"/>
</dbReference>
<evidence type="ECO:0000313" key="31">
    <source>
        <dbReference type="EMBL" id="EER60215.1"/>
    </source>
</evidence>
<keyword evidence="18 27" id="KW-1133">Transmembrane helix</keyword>
<dbReference type="InterPro" id="IPR031376">
    <property type="entry name" value="PCB_OB"/>
</dbReference>
<evidence type="ECO:0000259" key="30">
    <source>
        <dbReference type="Pfam" id="PF17092"/>
    </source>
</evidence>
<dbReference type="Pfam" id="PF17092">
    <property type="entry name" value="PCB_OB"/>
    <property type="match status" value="1"/>
</dbReference>
<keyword evidence="17" id="KW-0573">Peptidoglycan synthesis</keyword>
<evidence type="ECO:0000256" key="24">
    <source>
        <dbReference type="ARBA" id="ARBA00044770"/>
    </source>
</evidence>
<feature type="domain" description="Glycosyl transferase family 51" evidence="29">
    <location>
        <begin position="65"/>
        <end position="239"/>
    </location>
</feature>
<accession>C5T5P2</accession>
<evidence type="ECO:0000256" key="5">
    <source>
        <dbReference type="ARBA" id="ARBA00012448"/>
    </source>
</evidence>
<dbReference type="GO" id="GO:0071555">
    <property type="term" value="P:cell wall organization"/>
    <property type="evidence" value="ECO:0007669"/>
    <property type="project" value="UniProtKB-KW"/>
</dbReference>
<dbReference type="SUPFAM" id="SSF53955">
    <property type="entry name" value="Lysozyme-like"/>
    <property type="match status" value="1"/>
</dbReference>
<keyword evidence="10" id="KW-0645">Protease</keyword>
<comment type="pathway">
    <text evidence="26">Glycan biosynthesis.</text>
</comment>
<evidence type="ECO:0000259" key="28">
    <source>
        <dbReference type="Pfam" id="PF00905"/>
    </source>
</evidence>
<evidence type="ECO:0000256" key="6">
    <source>
        <dbReference type="ARBA" id="ARBA00018638"/>
    </source>
</evidence>
<evidence type="ECO:0000256" key="9">
    <source>
        <dbReference type="ARBA" id="ARBA00022645"/>
    </source>
</evidence>
<dbReference type="EC" id="2.4.99.28" evidence="24"/>
<keyword evidence="20" id="KW-0046">Antibiotic resistance</keyword>
<comment type="pathway">
    <text evidence="2">Cell wall biogenesis; peptidoglycan biosynthesis.</text>
</comment>
<dbReference type="GO" id="GO:0009252">
    <property type="term" value="P:peptidoglycan biosynthetic process"/>
    <property type="evidence" value="ECO:0007669"/>
    <property type="project" value="UniProtKB-UniPathway"/>
</dbReference>
<evidence type="ECO:0000256" key="12">
    <source>
        <dbReference type="ARBA" id="ARBA00022679"/>
    </source>
</evidence>
<reference evidence="31 32" key="1">
    <citation type="submission" date="2009-05" db="EMBL/GenBank/DDBJ databases">
        <title>The draft genome of Acidovorax delafieldii 2AN.</title>
        <authorList>
            <consortium name="US DOE Joint Genome Institute (JGI-PGF)"/>
            <person name="Lucas S."/>
            <person name="Copeland A."/>
            <person name="Lapidus A."/>
            <person name="Glavina del Rio T."/>
            <person name="Tice H."/>
            <person name="Bruce D."/>
            <person name="Goodwin L."/>
            <person name="Pitluck S."/>
            <person name="Larimer F."/>
            <person name="Land M.L."/>
            <person name="Hauser L."/>
            <person name="Shelobolina E.S."/>
            <person name="Picardal F."/>
            <person name="Roden E."/>
            <person name="Emerson D."/>
        </authorList>
    </citation>
    <scope>NUCLEOTIDE SEQUENCE [LARGE SCALE GENOMIC DNA]</scope>
    <source>
        <strain evidence="31 32">2AN</strain>
    </source>
</reference>
<evidence type="ECO:0000256" key="7">
    <source>
        <dbReference type="ARBA" id="ARBA00022475"/>
    </source>
</evidence>
<keyword evidence="9" id="KW-0121">Carboxypeptidase</keyword>
<keyword evidence="7" id="KW-1003">Cell membrane</keyword>
<dbReference type="UniPathway" id="UPA00219"/>
<comment type="subcellular location">
    <subcellularLocation>
        <location evidence="1">Cell inner membrane</location>
        <topology evidence="1">Single-pass type II membrane protein</topology>
    </subcellularLocation>
</comment>
<dbReference type="GO" id="GO:0046677">
    <property type="term" value="P:response to antibiotic"/>
    <property type="evidence" value="ECO:0007669"/>
    <property type="project" value="UniProtKB-KW"/>
</dbReference>
<dbReference type="OrthoDB" id="9766909at2"/>
<dbReference type="EMBL" id="ACQT01000068">
    <property type="protein sequence ID" value="EER60215.1"/>
    <property type="molecule type" value="Genomic_DNA"/>
</dbReference>
<evidence type="ECO:0000256" key="1">
    <source>
        <dbReference type="ARBA" id="ARBA00004249"/>
    </source>
</evidence>
<dbReference type="GO" id="GO:0008658">
    <property type="term" value="F:penicillin binding"/>
    <property type="evidence" value="ECO:0007669"/>
    <property type="project" value="InterPro"/>
</dbReference>
<evidence type="ECO:0000256" key="13">
    <source>
        <dbReference type="ARBA" id="ARBA00022692"/>
    </source>
</evidence>
<evidence type="ECO:0000256" key="19">
    <source>
        <dbReference type="ARBA" id="ARBA00023136"/>
    </source>
</evidence>
<dbReference type="AlphaFoldDB" id="C5T5P2"/>
<keyword evidence="12 31" id="KW-0808">Transferase</keyword>
<evidence type="ECO:0000259" key="29">
    <source>
        <dbReference type="Pfam" id="PF00912"/>
    </source>
</evidence>
<evidence type="ECO:0000313" key="32">
    <source>
        <dbReference type="Proteomes" id="UP000003856"/>
    </source>
</evidence>
<keyword evidence="8" id="KW-0997">Cell inner membrane</keyword>
<evidence type="ECO:0000256" key="21">
    <source>
        <dbReference type="ARBA" id="ARBA00023268"/>
    </source>
</evidence>
<evidence type="ECO:0000256" key="11">
    <source>
        <dbReference type="ARBA" id="ARBA00022676"/>
    </source>
</evidence>
<evidence type="ECO:0000256" key="8">
    <source>
        <dbReference type="ARBA" id="ARBA00022519"/>
    </source>
</evidence>
<proteinExistence type="inferred from homology"/>
<dbReference type="InterPro" id="IPR036950">
    <property type="entry name" value="PBP_transglycosylase"/>
</dbReference>
<comment type="caution">
    <text evidence="31">The sequence shown here is derived from an EMBL/GenBank/DDBJ whole genome shotgun (WGS) entry which is preliminary data.</text>
</comment>
<dbReference type="NCBIfam" id="TIGR02074">
    <property type="entry name" value="PBP_1a_fam"/>
    <property type="match status" value="1"/>
</dbReference>
<dbReference type="InterPro" id="IPR050396">
    <property type="entry name" value="Glycosyltr_51/Transpeptidase"/>
</dbReference>
<dbReference type="Gene3D" id="3.40.710.10">
    <property type="entry name" value="DD-peptidase/beta-lactamase superfamily"/>
    <property type="match status" value="2"/>
</dbReference>
<evidence type="ECO:0000256" key="26">
    <source>
        <dbReference type="ARBA" id="ARBA00060592"/>
    </source>
</evidence>
<feature type="transmembrane region" description="Helical" evidence="27">
    <location>
        <begin position="12"/>
        <end position="40"/>
    </location>
</feature>
<keyword evidence="15" id="KW-0133">Cell shape</keyword>
<name>C5T5P2_ACIDE</name>
<dbReference type="Gene3D" id="1.10.3810.10">
    <property type="entry name" value="Biosynthetic peptidoglycan transglycosylase-like"/>
    <property type="match status" value="1"/>
</dbReference>
<keyword evidence="13 27" id="KW-0812">Transmembrane</keyword>
<evidence type="ECO:0000256" key="14">
    <source>
        <dbReference type="ARBA" id="ARBA00022801"/>
    </source>
</evidence>
<feature type="domain" description="Penicillin-binding protein OB-like" evidence="30">
    <location>
        <begin position="326"/>
        <end position="430"/>
    </location>
</feature>
<evidence type="ECO:0000256" key="25">
    <source>
        <dbReference type="ARBA" id="ARBA00049902"/>
    </source>
</evidence>
<evidence type="ECO:0000256" key="18">
    <source>
        <dbReference type="ARBA" id="ARBA00022989"/>
    </source>
</evidence>
<comment type="similarity">
    <text evidence="3">In the C-terminal section; belongs to the transpeptidase family.</text>
</comment>
<organism evidence="31 32">
    <name type="scientific">Acidovorax delafieldii 2AN</name>
    <dbReference type="NCBI Taxonomy" id="573060"/>
    <lineage>
        <taxon>Bacteria</taxon>
        <taxon>Pseudomonadati</taxon>
        <taxon>Pseudomonadota</taxon>
        <taxon>Betaproteobacteria</taxon>
        <taxon>Burkholderiales</taxon>
        <taxon>Comamonadaceae</taxon>
        <taxon>Acidovorax</taxon>
    </lineage>
</organism>
<comment type="catalytic activity">
    <reaction evidence="23">
        <text>Preferential cleavage: (Ac)2-L-Lys-D-Ala-|-D-Ala. Also transpeptidation of peptidyl-alanyl moieties that are N-acyl substituents of D-alanine.</text>
        <dbReference type="EC" id="3.4.16.4"/>
    </reaction>
</comment>
<evidence type="ECO:0000256" key="27">
    <source>
        <dbReference type="SAM" id="Phobius"/>
    </source>
</evidence>
<dbReference type="Proteomes" id="UP000003856">
    <property type="component" value="Unassembled WGS sequence"/>
</dbReference>
<dbReference type="GO" id="GO:0030288">
    <property type="term" value="C:outer membrane-bounded periplasmic space"/>
    <property type="evidence" value="ECO:0007669"/>
    <property type="project" value="TreeGrafter"/>
</dbReference>
<keyword evidence="14" id="KW-0378">Hydrolase</keyword>
<evidence type="ECO:0000256" key="2">
    <source>
        <dbReference type="ARBA" id="ARBA00004752"/>
    </source>
</evidence>
<gene>
    <name evidence="31" type="ORF">AcdelDRAFT_2222</name>
</gene>
<dbReference type="FunFam" id="1.10.3810.10:FF:000003">
    <property type="entry name" value="Penicillin-binding protein 1a"/>
    <property type="match status" value="1"/>
</dbReference>
<comment type="similarity">
    <text evidence="4">In the N-terminal section; belongs to the glycosyltransferase 51 family.</text>
</comment>
<dbReference type="GO" id="GO:0005886">
    <property type="term" value="C:plasma membrane"/>
    <property type="evidence" value="ECO:0007669"/>
    <property type="project" value="UniProtKB-SubCell"/>
</dbReference>
<evidence type="ECO:0000256" key="22">
    <source>
        <dbReference type="ARBA" id="ARBA00023316"/>
    </source>
</evidence>
<dbReference type="InterPro" id="IPR001460">
    <property type="entry name" value="PCN-bd_Tpept"/>
</dbReference>
<keyword evidence="32" id="KW-1185">Reference proteome</keyword>
<dbReference type="GO" id="GO:0008955">
    <property type="term" value="F:peptidoglycan glycosyltransferase activity"/>
    <property type="evidence" value="ECO:0007669"/>
    <property type="project" value="UniProtKB-EC"/>
</dbReference>
<dbReference type="GO" id="GO:0009002">
    <property type="term" value="F:serine-type D-Ala-D-Ala carboxypeptidase activity"/>
    <property type="evidence" value="ECO:0007669"/>
    <property type="project" value="UniProtKB-EC"/>
</dbReference>
<dbReference type="Pfam" id="PF00905">
    <property type="entry name" value="Transpeptidase"/>
    <property type="match status" value="1"/>
</dbReference>
<keyword evidence="19 27" id="KW-0472">Membrane</keyword>